<dbReference type="Proteomes" id="UP000316759">
    <property type="component" value="Unassembled WGS sequence"/>
</dbReference>
<keyword evidence="3" id="KW-1185">Reference proteome</keyword>
<evidence type="ECO:0000313" key="2">
    <source>
        <dbReference type="EMBL" id="TPP61156.1"/>
    </source>
</evidence>
<evidence type="ECO:0000256" key="1">
    <source>
        <dbReference type="SAM" id="MobiDB-lite"/>
    </source>
</evidence>
<name>A0A504YLB2_FASGI</name>
<proteinExistence type="predicted"/>
<comment type="caution">
    <text evidence="2">The sequence shown here is derived from an EMBL/GenBank/DDBJ whole genome shotgun (WGS) entry which is preliminary data.</text>
</comment>
<dbReference type="AlphaFoldDB" id="A0A504YLB2"/>
<sequence>MTESDKSRPHPLYGQKLDCASATKQNQELALVSPAVPTLEGFSPAMICPLGRSSQKASQDTPPRTPWAVIWLPLLDGYAARQLSSPQGVPILSAPRYKFGPALGRTVAQYETGPSCSVKKFLERRTTSAEVSRRVRACPESSRYETNTPKASKDGS</sequence>
<organism evidence="2 3">
    <name type="scientific">Fasciola gigantica</name>
    <name type="common">Giant liver fluke</name>
    <dbReference type="NCBI Taxonomy" id="46835"/>
    <lineage>
        <taxon>Eukaryota</taxon>
        <taxon>Metazoa</taxon>
        <taxon>Spiralia</taxon>
        <taxon>Lophotrochozoa</taxon>
        <taxon>Platyhelminthes</taxon>
        <taxon>Trematoda</taxon>
        <taxon>Digenea</taxon>
        <taxon>Plagiorchiida</taxon>
        <taxon>Echinostomata</taxon>
        <taxon>Echinostomatoidea</taxon>
        <taxon>Fasciolidae</taxon>
        <taxon>Fasciola</taxon>
    </lineage>
</organism>
<gene>
    <name evidence="2" type="ORF">FGIG_04161</name>
</gene>
<reference evidence="2 3" key="1">
    <citation type="submission" date="2019-04" db="EMBL/GenBank/DDBJ databases">
        <title>Annotation for the trematode Fasciola gigantica.</title>
        <authorList>
            <person name="Choi Y.-J."/>
        </authorList>
    </citation>
    <scope>NUCLEOTIDE SEQUENCE [LARGE SCALE GENOMIC DNA]</scope>
    <source>
        <strain evidence="2">Uganda_cow_1</strain>
    </source>
</reference>
<accession>A0A504YLB2</accession>
<feature type="region of interest" description="Disordered" evidence="1">
    <location>
        <begin position="125"/>
        <end position="156"/>
    </location>
</feature>
<evidence type="ECO:0000313" key="3">
    <source>
        <dbReference type="Proteomes" id="UP000316759"/>
    </source>
</evidence>
<protein>
    <submittedName>
        <fullName evidence="2">Uncharacterized protein</fullName>
    </submittedName>
</protein>
<dbReference type="EMBL" id="SUNJ01008542">
    <property type="protein sequence ID" value="TPP61156.1"/>
    <property type="molecule type" value="Genomic_DNA"/>
</dbReference>